<protein>
    <submittedName>
        <fullName evidence="3">Uncharacterized protein</fullName>
    </submittedName>
</protein>
<proteinExistence type="predicted"/>
<gene>
    <name evidence="3" type="ORF">ASPSYDRAFT_1021602</name>
</gene>
<dbReference type="Proteomes" id="UP000184356">
    <property type="component" value="Unassembled WGS sequence"/>
</dbReference>
<evidence type="ECO:0000256" key="2">
    <source>
        <dbReference type="SAM" id="MobiDB-lite"/>
    </source>
</evidence>
<sequence length="546" mass="61219">MEISSMDLSRLTRPALLCQCSRCLSSLAVLENEWVKLSNSYSVVSGWLSIQLHRLAISSEKKQIPQSSELSLIRGRIVQEIGCKLCHQKLGVLCALDNGPNVFWKLSKVSLLEIVTMRTVEPTFKDGDRVLEDLLFPRPKTLGVDGTSSHAGALVATNPSEVDNYDVSVEHQIQRQGLSLDHISSSVSNLHDTMHELKNAFTSMRIELNGPSRFPIEQDLANSDFNMVTTVLKELKSKADEIEKLKLEIEALKFRNRYVEEHTRQTLPTLTVEAPLPEVATPGLLREDRKRPFPFPDYHQGVRERPVADSFDDDGDEEDSMIDYCLGETDIPSVKIPLKGNGTTAEPTPDPTSSRSPRLQIEVNNPMHDTPESLSLDRPPSKRPRLSSSGNMGSNKRPRGRPPRKSISQTTQPDSTSNSKPAMVPEQDSNHQHSTPISHQGTVDNRPTRSSSLRSRSRARSRNSRNRVSTDNSEKNTYNSQQNSNQPTVELEKENSHVENRESQYNGGKGPRVEMNEKRKAQTAARDNMAKLAMQREEAMDTEDVR</sequence>
<dbReference type="EMBL" id="KV878587">
    <property type="protein sequence ID" value="OJJ58017.1"/>
    <property type="molecule type" value="Genomic_DNA"/>
</dbReference>
<feature type="compositionally biased region" description="Polar residues" evidence="2">
    <location>
        <begin position="432"/>
        <end position="443"/>
    </location>
</feature>
<name>A0A1L9TF05_9EURO</name>
<reference evidence="4" key="1">
    <citation type="journal article" date="2017" name="Genome Biol.">
        <title>Comparative genomics reveals high biological diversity and specific adaptations in the industrially and medically important fungal genus Aspergillus.</title>
        <authorList>
            <person name="de Vries R.P."/>
            <person name="Riley R."/>
            <person name="Wiebenga A."/>
            <person name="Aguilar-Osorio G."/>
            <person name="Amillis S."/>
            <person name="Uchima C.A."/>
            <person name="Anderluh G."/>
            <person name="Asadollahi M."/>
            <person name="Askin M."/>
            <person name="Barry K."/>
            <person name="Battaglia E."/>
            <person name="Bayram O."/>
            <person name="Benocci T."/>
            <person name="Braus-Stromeyer S.A."/>
            <person name="Caldana C."/>
            <person name="Canovas D."/>
            <person name="Cerqueira G.C."/>
            <person name="Chen F."/>
            <person name="Chen W."/>
            <person name="Choi C."/>
            <person name="Clum A."/>
            <person name="Dos Santos R.A."/>
            <person name="Damasio A.R."/>
            <person name="Diallinas G."/>
            <person name="Emri T."/>
            <person name="Fekete E."/>
            <person name="Flipphi M."/>
            <person name="Freyberg S."/>
            <person name="Gallo A."/>
            <person name="Gournas C."/>
            <person name="Habgood R."/>
            <person name="Hainaut M."/>
            <person name="Harispe M.L."/>
            <person name="Henrissat B."/>
            <person name="Hilden K.S."/>
            <person name="Hope R."/>
            <person name="Hossain A."/>
            <person name="Karabika E."/>
            <person name="Karaffa L."/>
            <person name="Karanyi Z."/>
            <person name="Krasevec N."/>
            <person name="Kuo A."/>
            <person name="Kusch H."/>
            <person name="LaButti K."/>
            <person name="Lagendijk E.L."/>
            <person name="Lapidus A."/>
            <person name="Levasseur A."/>
            <person name="Lindquist E."/>
            <person name="Lipzen A."/>
            <person name="Logrieco A.F."/>
            <person name="MacCabe A."/>
            <person name="Maekelae M.R."/>
            <person name="Malavazi I."/>
            <person name="Melin P."/>
            <person name="Meyer V."/>
            <person name="Mielnichuk N."/>
            <person name="Miskei M."/>
            <person name="Molnar A.P."/>
            <person name="Mule G."/>
            <person name="Ngan C.Y."/>
            <person name="Orejas M."/>
            <person name="Orosz E."/>
            <person name="Ouedraogo J.P."/>
            <person name="Overkamp K.M."/>
            <person name="Park H.-S."/>
            <person name="Perrone G."/>
            <person name="Piumi F."/>
            <person name="Punt P.J."/>
            <person name="Ram A.F."/>
            <person name="Ramon A."/>
            <person name="Rauscher S."/>
            <person name="Record E."/>
            <person name="Riano-Pachon D.M."/>
            <person name="Robert V."/>
            <person name="Roehrig J."/>
            <person name="Ruller R."/>
            <person name="Salamov A."/>
            <person name="Salih N.S."/>
            <person name="Samson R.A."/>
            <person name="Sandor E."/>
            <person name="Sanguinetti M."/>
            <person name="Schuetze T."/>
            <person name="Sepcic K."/>
            <person name="Shelest E."/>
            <person name="Sherlock G."/>
            <person name="Sophianopoulou V."/>
            <person name="Squina F.M."/>
            <person name="Sun H."/>
            <person name="Susca A."/>
            <person name="Todd R.B."/>
            <person name="Tsang A."/>
            <person name="Unkles S.E."/>
            <person name="van de Wiele N."/>
            <person name="van Rossen-Uffink D."/>
            <person name="Oliveira J.V."/>
            <person name="Vesth T.C."/>
            <person name="Visser J."/>
            <person name="Yu J.-H."/>
            <person name="Zhou M."/>
            <person name="Andersen M.R."/>
            <person name="Archer D.B."/>
            <person name="Baker S.E."/>
            <person name="Benoit I."/>
            <person name="Brakhage A.A."/>
            <person name="Braus G.H."/>
            <person name="Fischer R."/>
            <person name="Frisvad J.C."/>
            <person name="Goldman G.H."/>
            <person name="Houbraken J."/>
            <person name="Oakley B."/>
            <person name="Pocsi I."/>
            <person name="Scazzocchio C."/>
            <person name="Seiboth B."/>
            <person name="vanKuyk P.A."/>
            <person name="Wortman J."/>
            <person name="Dyer P.S."/>
            <person name="Grigoriev I.V."/>
        </authorList>
    </citation>
    <scope>NUCLEOTIDE SEQUENCE [LARGE SCALE GENOMIC DNA]</scope>
    <source>
        <strain evidence="4">CBS 593.65</strain>
    </source>
</reference>
<feature type="compositionally biased region" description="Polar residues" evidence="2">
    <location>
        <begin position="475"/>
        <end position="488"/>
    </location>
</feature>
<dbReference type="VEuPathDB" id="FungiDB:ASPSYDRAFT_1021602"/>
<dbReference type="GeneID" id="63755827"/>
<dbReference type="OrthoDB" id="4187489at2759"/>
<feature type="region of interest" description="Disordered" evidence="2">
    <location>
        <begin position="332"/>
        <end position="525"/>
    </location>
</feature>
<dbReference type="RefSeq" id="XP_040701823.1">
    <property type="nucleotide sequence ID" value="XM_040839754.1"/>
</dbReference>
<evidence type="ECO:0000313" key="3">
    <source>
        <dbReference type="EMBL" id="OJJ58017.1"/>
    </source>
</evidence>
<accession>A0A1L9TF05</accession>
<feature type="compositionally biased region" description="Polar residues" evidence="2">
    <location>
        <begin position="406"/>
        <end position="420"/>
    </location>
</feature>
<evidence type="ECO:0000256" key="1">
    <source>
        <dbReference type="SAM" id="Coils"/>
    </source>
</evidence>
<dbReference type="AlphaFoldDB" id="A0A1L9TF05"/>
<feature type="compositionally biased region" description="Basic and acidic residues" evidence="2">
    <location>
        <begin position="490"/>
        <end position="502"/>
    </location>
</feature>
<feature type="compositionally biased region" description="Basic and acidic residues" evidence="2">
    <location>
        <begin position="511"/>
        <end position="520"/>
    </location>
</feature>
<keyword evidence="1" id="KW-0175">Coiled coil</keyword>
<feature type="compositionally biased region" description="Acidic residues" evidence="2">
    <location>
        <begin position="310"/>
        <end position="320"/>
    </location>
</feature>
<evidence type="ECO:0000313" key="4">
    <source>
        <dbReference type="Proteomes" id="UP000184356"/>
    </source>
</evidence>
<feature type="coiled-coil region" evidence="1">
    <location>
        <begin position="228"/>
        <end position="255"/>
    </location>
</feature>
<feature type="compositionally biased region" description="Basic residues" evidence="2">
    <location>
        <begin position="455"/>
        <end position="465"/>
    </location>
</feature>
<keyword evidence="4" id="KW-1185">Reference proteome</keyword>
<organism evidence="3 4">
    <name type="scientific">Aspergillus sydowii CBS 593.65</name>
    <dbReference type="NCBI Taxonomy" id="1036612"/>
    <lineage>
        <taxon>Eukaryota</taxon>
        <taxon>Fungi</taxon>
        <taxon>Dikarya</taxon>
        <taxon>Ascomycota</taxon>
        <taxon>Pezizomycotina</taxon>
        <taxon>Eurotiomycetes</taxon>
        <taxon>Eurotiomycetidae</taxon>
        <taxon>Eurotiales</taxon>
        <taxon>Aspergillaceae</taxon>
        <taxon>Aspergillus</taxon>
        <taxon>Aspergillus subgen. Nidulantes</taxon>
    </lineage>
</organism>
<feature type="region of interest" description="Disordered" evidence="2">
    <location>
        <begin position="287"/>
        <end position="320"/>
    </location>
</feature>